<feature type="transmembrane region" description="Helical" evidence="15">
    <location>
        <begin position="197"/>
        <end position="217"/>
    </location>
</feature>
<dbReference type="OrthoDB" id="278338at2759"/>
<name>A0A6P3X8H5_DINQU</name>
<keyword evidence="8 15" id="KW-0106">Calcium</keyword>
<dbReference type="GeneID" id="106744444"/>
<dbReference type="InterPro" id="IPR006769">
    <property type="entry name" value="MCU_C"/>
</dbReference>
<evidence type="ECO:0000256" key="15">
    <source>
        <dbReference type="RuleBase" id="RU367035"/>
    </source>
</evidence>
<evidence type="ECO:0000313" key="18">
    <source>
        <dbReference type="Proteomes" id="UP000515204"/>
    </source>
</evidence>
<comment type="domain">
    <text evidence="15">The selectivity filter, in which calcium ions are arranged in single file, is composed of two acidic rings separated by one helical turn along the central axis of the channel pore.</text>
</comment>
<evidence type="ECO:0000256" key="13">
    <source>
        <dbReference type="ARBA" id="ARBA00023303"/>
    </source>
</evidence>
<keyword evidence="3 15" id="KW-0813">Transport</keyword>
<evidence type="ECO:0000256" key="10">
    <source>
        <dbReference type="ARBA" id="ARBA00023065"/>
    </source>
</evidence>
<keyword evidence="18" id="KW-1185">Reference proteome</keyword>
<accession>A0A6P3X8H5</accession>
<reference evidence="19" key="1">
    <citation type="submission" date="2025-08" db="UniProtKB">
        <authorList>
            <consortium name="RefSeq"/>
        </authorList>
    </citation>
    <scope>IDENTIFICATION</scope>
</reference>
<keyword evidence="9 15" id="KW-1133">Transmembrane helix</keyword>
<sequence>MKQLKEPKATEKAAKNVVKATSAENLTVESAESAGAEVTVAYHRGLPRITVPLPSRKEHCSFTMKPITHTVGNLLDMLKTEDRGIDRACITSLDGVRIASSNTIESLLEEDFKLIINDNEYIVTLPLRERCTIENLQKLSDVQALISQLYETFHVREYSADMERAVIAELEDVRLQLEPLEQQLQDIENAAYRRANFFIWTFLVMMSIQFGGLARLTWWEYSWDIMEPVTYFVTYGTTMTWFIYYLVTKQEYMLPDVLNRRHLIVLHRRARKAGLDLDLYNALKDRAYELETTLKIIRGPLHEYKTQLERKQRARSSPSSSRSPSSSPSPSPSPERDVLKKPVASEANEQPKK</sequence>
<dbReference type="GO" id="GO:0051560">
    <property type="term" value="P:mitochondrial calcium ion homeostasis"/>
    <property type="evidence" value="ECO:0007669"/>
    <property type="project" value="UniProtKB-UniRule"/>
</dbReference>
<keyword evidence="13 15" id="KW-0407">Ion channel</keyword>
<comment type="catalytic activity">
    <reaction evidence="14">
        <text>Ca(2+)(in) = Ca(2+)(out)</text>
        <dbReference type="Rhea" id="RHEA:29671"/>
        <dbReference type="ChEBI" id="CHEBI:29108"/>
    </reaction>
</comment>
<keyword evidence="11 15" id="KW-0496">Mitochondrion</keyword>
<feature type="transmembrane region" description="Helical" evidence="15">
    <location>
        <begin position="229"/>
        <end position="247"/>
    </location>
</feature>
<comment type="function">
    <text evidence="15">Mitochondrial inner membrane calcium uniporter that mediates calcium uptake into mitochondria. Mitochondrial calcium homeostasis plays key roles in cellular physiology and regulates cell bioenergetics, cytoplasmic calcium signals and activation of cell death pathways.</text>
</comment>
<comment type="similarity">
    <text evidence="2 15">Belongs to the MCU (TC 1.A.77) family.</text>
</comment>
<dbReference type="PANTHER" id="PTHR13462">
    <property type="entry name" value="CALCIUM UNIPORTER PROTEIN, MITOCHONDRIAL"/>
    <property type="match status" value="1"/>
</dbReference>
<evidence type="ECO:0000256" key="8">
    <source>
        <dbReference type="ARBA" id="ARBA00022837"/>
    </source>
</evidence>
<evidence type="ECO:0000256" key="9">
    <source>
        <dbReference type="ARBA" id="ARBA00022989"/>
    </source>
</evidence>
<dbReference type="Pfam" id="PF04678">
    <property type="entry name" value="MCU"/>
    <property type="match status" value="1"/>
</dbReference>
<evidence type="ECO:0000256" key="16">
    <source>
        <dbReference type="SAM" id="MobiDB-lite"/>
    </source>
</evidence>
<dbReference type="InterPro" id="IPR039055">
    <property type="entry name" value="MCU_fam"/>
</dbReference>
<feature type="domain" description="Calcium uniporter protein C-terminal" evidence="17">
    <location>
        <begin position="81"/>
        <end position="283"/>
    </location>
</feature>
<dbReference type="RefSeq" id="XP_014474721.1">
    <property type="nucleotide sequence ID" value="XM_014619235.1"/>
</dbReference>
<evidence type="ECO:0000256" key="7">
    <source>
        <dbReference type="ARBA" id="ARBA00022792"/>
    </source>
</evidence>
<evidence type="ECO:0000256" key="2">
    <source>
        <dbReference type="ARBA" id="ARBA00005653"/>
    </source>
</evidence>
<keyword evidence="12 15" id="KW-0472">Membrane</keyword>
<evidence type="ECO:0000256" key="14">
    <source>
        <dbReference type="ARBA" id="ARBA00036634"/>
    </source>
</evidence>
<dbReference type="GO" id="GO:0036444">
    <property type="term" value="P:calcium import into the mitochondrion"/>
    <property type="evidence" value="ECO:0007669"/>
    <property type="project" value="TreeGrafter"/>
</dbReference>
<keyword evidence="4 15" id="KW-0109">Calcium transport</keyword>
<comment type="subcellular location">
    <subcellularLocation>
        <location evidence="1 15">Mitochondrion inner membrane</location>
        <topology evidence="1 15">Multi-pass membrane protein</topology>
    </subcellularLocation>
</comment>
<dbReference type="Proteomes" id="UP000515204">
    <property type="component" value="Unplaced"/>
</dbReference>
<gene>
    <name evidence="19" type="primary">LOC106744444</name>
</gene>
<proteinExistence type="inferred from homology"/>
<evidence type="ECO:0000256" key="12">
    <source>
        <dbReference type="ARBA" id="ARBA00023136"/>
    </source>
</evidence>
<evidence type="ECO:0000256" key="5">
    <source>
        <dbReference type="ARBA" id="ARBA00022673"/>
    </source>
</evidence>
<dbReference type="GO" id="GO:1990246">
    <property type="term" value="C:uniplex complex"/>
    <property type="evidence" value="ECO:0007669"/>
    <property type="project" value="TreeGrafter"/>
</dbReference>
<keyword evidence="5 15" id="KW-0107">Calcium channel</keyword>
<feature type="compositionally biased region" description="Low complexity" evidence="16">
    <location>
        <begin position="315"/>
        <end position="326"/>
    </location>
</feature>
<evidence type="ECO:0000313" key="19">
    <source>
        <dbReference type="RefSeq" id="XP_014474721.1"/>
    </source>
</evidence>
<organism evidence="18 19">
    <name type="scientific">Dinoponera quadriceps</name>
    <name type="common">South American ant</name>
    <dbReference type="NCBI Taxonomy" id="609295"/>
    <lineage>
        <taxon>Eukaryota</taxon>
        <taxon>Metazoa</taxon>
        <taxon>Ecdysozoa</taxon>
        <taxon>Arthropoda</taxon>
        <taxon>Hexapoda</taxon>
        <taxon>Insecta</taxon>
        <taxon>Pterygota</taxon>
        <taxon>Neoptera</taxon>
        <taxon>Endopterygota</taxon>
        <taxon>Hymenoptera</taxon>
        <taxon>Apocrita</taxon>
        <taxon>Aculeata</taxon>
        <taxon>Formicoidea</taxon>
        <taxon>Formicidae</taxon>
        <taxon>Ponerinae</taxon>
        <taxon>Ponerini</taxon>
        <taxon>Dinoponera</taxon>
    </lineage>
</organism>
<evidence type="ECO:0000256" key="6">
    <source>
        <dbReference type="ARBA" id="ARBA00022692"/>
    </source>
</evidence>
<keyword evidence="10 15" id="KW-0406">Ion transport</keyword>
<protein>
    <recommendedName>
        <fullName evidence="15">Calcium uniporter protein</fullName>
    </recommendedName>
</protein>
<evidence type="ECO:0000256" key="1">
    <source>
        <dbReference type="ARBA" id="ARBA00004448"/>
    </source>
</evidence>
<dbReference type="CTD" id="90550"/>
<evidence type="ECO:0000256" key="3">
    <source>
        <dbReference type="ARBA" id="ARBA00022448"/>
    </source>
</evidence>
<evidence type="ECO:0000256" key="11">
    <source>
        <dbReference type="ARBA" id="ARBA00023128"/>
    </source>
</evidence>
<dbReference type="AlphaFoldDB" id="A0A6P3X8H5"/>
<keyword evidence="6 15" id="KW-0812">Transmembrane</keyword>
<evidence type="ECO:0000256" key="4">
    <source>
        <dbReference type="ARBA" id="ARBA00022568"/>
    </source>
</evidence>
<dbReference type="PANTHER" id="PTHR13462:SF10">
    <property type="entry name" value="CALCIUM UNIPORTER PROTEIN, MITOCHONDRIAL"/>
    <property type="match status" value="1"/>
</dbReference>
<evidence type="ECO:0000259" key="17">
    <source>
        <dbReference type="Pfam" id="PF04678"/>
    </source>
</evidence>
<keyword evidence="7 15" id="KW-0999">Mitochondrion inner membrane</keyword>
<feature type="region of interest" description="Disordered" evidence="16">
    <location>
        <begin position="307"/>
        <end position="353"/>
    </location>
</feature>
<dbReference type="GO" id="GO:0015292">
    <property type="term" value="F:uniporter activity"/>
    <property type="evidence" value="ECO:0007669"/>
    <property type="project" value="UniProtKB-UniRule"/>
</dbReference>
<dbReference type="GO" id="GO:0005262">
    <property type="term" value="F:calcium channel activity"/>
    <property type="evidence" value="ECO:0007669"/>
    <property type="project" value="UniProtKB-UniRule"/>
</dbReference>